<dbReference type="Proteomes" id="UP000247409">
    <property type="component" value="Unassembled WGS sequence"/>
</dbReference>
<dbReference type="EMBL" id="NBIV01000015">
    <property type="protein sequence ID" value="PXF48284.1"/>
    <property type="molecule type" value="Genomic_DNA"/>
</dbReference>
<organism evidence="1 2">
    <name type="scientific">Gracilariopsis chorda</name>
    <dbReference type="NCBI Taxonomy" id="448386"/>
    <lineage>
        <taxon>Eukaryota</taxon>
        <taxon>Rhodophyta</taxon>
        <taxon>Florideophyceae</taxon>
        <taxon>Rhodymeniophycidae</taxon>
        <taxon>Gracilariales</taxon>
        <taxon>Gracilariaceae</taxon>
        <taxon>Gracilariopsis</taxon>
    </lineage>
</organism>
<comment type="caution">
    <text evidence="1">The sequence shown here is derived from an EMBL/GenBank/DDBJ whole genome shotgun (WGS) entry which is preliminary data.</text>
</comment>
<reference evidence="1 2" key="1">
    <citation type="journal article" date="2018" name="Mol. Biol. Evol.">
        <title>Analysis of the draft genome of the red seaweed Gracilariopsis chorda provides insights into genome size evolution in Rhodophyta.</title>
        <authorList>
            <person name="Lee J."/>
            <person name="Yang E.C."/>
            <person name="Graf L."/>
            <person name="Yang J.H."/>
            <person name="Qiu H."/>
            <person name="Zel Zion U."/>
            <person name="Chan C.X."/>
            <person name="Stephens T.G."/>
            <person name="Weber A.P.M."/>
            <person name="Boo G.H."/>
            <person name="Boo S.M."/>
            <person name="Kim K.M."/>
            <person name="Shin Y."/>
            <person name="Jung M."/>
            <person name="Lee S.J."/>
            <person name="Yim H.S."/>
            <person name="Lee J.H."/>
            <person name="Bhattacharya D."/>
            <person name="Yoon H.S."/>
        </authorList>
    </citation>
    <scope>NUCLEOTIDE SEQUENCE [LARGE SCALE GENOMIC DNA]</scope>
    <source>
        <strain evidence="1 2">SKKU-2015</strain>
        <tissue evidence="1">Whole body</tissue>
    </source>
</reference>
<keyword evidence="2" id="KW-1185">Reference proteome</keyword>
<proteinExistence type="predicted"/>
<sequence>MCEVGPDLIAVKIGLVVMQVAEEATSSGKVEIEGITRSRIFAEHLDEVREESVEKAITILGGTEFGSDLCVTGNKLQIFGQTLDLYRVMSLEDAKRCAADEEE</sequence>
<dbReference type="AlphaFoldDB" id="A0A2V3J1M4"/>
<accession>A0A2V3J1M4</accession>
<evidence type="ECO:0000313" key="1">
    <source>
        <dbReference type="EMBL" id="PXF48284.1"/>
    </source>
</evidence>
<evidence type="ECO:0000313" key="2">
    <source>
        <dbReference type="Proteomes" id="UP000247409"/>
    </source>
</evidence>
<protein>
    <submittedName>
        <fullName evidence="1">Uncharacterized protein</fullName>
    </submittedName>
</protein>
<gene>
    <name evidence="1" type="ORF">BWQ96_01973</name>
</gene>
<name>A0A2V3J1M4_9FLOR</name>